<dbReference type="CDD" id="cd04301">
    <property type="entry name" value="NAT_SF"/>
    <property type="match status" value="1"/>
</dbReference>
<name>A0A2M7FZF7_9BACT</name>
<dbReference type="InterPro" id="IPR050832">
    <property type="entry name" value="Bact_Acetyltransf"/>
</dbReference>
<evidence type="ECO:0000259" key="3">
    <source>
        <dbReference type="PROSITE" id="PS51186"/>
    </source>
</evidence>
<evidence type="ECO:0000256" key="2">
    <source>
        <dbReference type="ARBA" id="ARBA00023315"/>
    </source>
</evidence>
<proteinExistence type="predicted"/>
<evidence type="ECO:0000256" key="1">
    <source>
        <dbReference type="ARBA" id="ARBA00022679"/>
    </source>
</evidence>
<accession>A0A2M7FZF7</accession>
<evidence type="ECO:0000313" key="5">
    <source>
        <dbReference type="Proteomes" id="UP000231019"/>
    </source>
</evidence>
<dbReference type="PROSITE" id="PS51186">
    <property type="entry name" value="GNAT"/>
    <property type="match status" value="1"/>
</dbReference>
<dbReference type="InterPro" id="IPR000182">
    <property type="entry name" value="GNAT_dom"/>
</dbReference>
<dbReference type="Gene3D" id="3.40.630.30">
    <property type="match status" value="1"/>
</dbReference>
<dbReference type="EMBL" id="PFFQ01000056">
    <property type="protein sequence ID" value="PIW14760.1"/>
    <property type="molecule type" value="Genomic_DNA"/>
</dbReference>
<keyword evidence="2" id="KW-0012">Acyltransferase</keyword>
<feature type="domain" description="N-acetyltransferase" evidence="3">
    <location>
        <begin position="8"/>
        <end position="173"/>
    </location>
</feature>
<dbReference type="Proteomes" id="UP000231019">
    <property type="component" value="Unassembled WGS sequence"/>
</dbReference>
<dbReference type="PANTHER" id="PTHR43877">
    <property type="entry name" value="AMINOALKYLPHOSPHONATE N-ACETYLTRANSFERASE-RELATED-RELATED"/>
    <property type="match status" value="1"/>
</dbReference>
<dbReference type="SUPFAM" id="SSF55729">
    <property type="entry name" value="Acyl-CoA N-acyltransferases (Nat)"/>
    <property type="match status" value="1"/>
</dbReference>
<organism evidence="4 5">
    <name type="scientific">bacterium (Candidatus Blackallbacteria) CG17_big_fil_post_rev_8_21_14_2_50_48_46</name>
    <dbReference type="NCBI Taxonomy" id="2014261"/>
    <lineage>
        <taxon>Bacteria</taxon>
        <taxon>Candidatus Blackallbacteria</taxon>
    </lineage>
</organism>
<dbReference type="GO" id="GO:0016747">
    <property type="term" value="F:acyltransferase activity, transferring groups other than amino-acyl groups"/>
    <property type="evidence" value="ECO:0007669"/>
    <property type="project" value="InterPro"/>
</dbReference>
<dbReference type="Pfam" id="PF00583">
    <property type="entry name" value="Acetyltransf_1"/>
    <property type="match status" value="1"/>
</dbReference>
<protein>
    <submittedName>
        <fullName evidence="4">GNAT family N-acetyltransferase</fullName>
    </submittedName>
</protein>
<comment type="caution">
    <text evidence="4">The sequence shown here is derived from an EMBL/GenBank/DDBJ whole genome shotgun (WGS) entry which is preliminary data.</text>
</comment>
<dbReference type="AlphaFoldDB" id="A0A2M7FZF7"/>
<evidence type="ECO:0000313" key="4">
    <source>
        <dbReference type="EMBL" id="PIW14760.1"/>
    </source>
</evidence>
<sequence length="173" mass="19393">MFESALNVKLRPAQVQDAAQIAAVHVASWETTYRGILPDALLQMQSLEKRTQNWQDWLESQAMAWVWVAEKAGKIWGFVSGGPERSQEPEAQGEIYALYLLAEAQGLGIGKALLYKGFEELHKAGYQGILVWVARENLHASRFYALQGGQALRERELQIAGFQIAETGYLWLG</sequence>
<dbReference type="InterPro" id="IPR016181">
    <property type="entry name" value="Acyl_CoA_acyltransferase"/>
</dbReference>
<gene>
    <name evidence="4" type="ORF">COW36_20370</name>
</gene>
<keyword evidence="1 4" id="KW-0808">Transferase</keyword>
<reference evidence="4 5" key="1">
    <citation type="submission" date="2017-09" db="EMBL/GenBank/DDBJ databases">
        <title>Depth-based differentiation of microbial function through sediment-hosted aquifers and enrichment of novel symbionts in the deep terrestrial subsurface.</title>
        <authorList>
            <person name="Probst A.J."/>
            <person name="Ladd B."/>
            <person name="Jarett J.K."/>
            <person name="Geller-Mcgrath D.E."/>
            <person name="Sieber C.M."/>
            <person name="Emerson J.B."/>
            <person name="Anantharaman K."/>
            <person name="Thomas B.C."/>
            <person name="Malmstrom R."/>
            <person name="Stieglmeier M."/>
            <person name="Klingl A."/>
            <person name="Woyke T."/>
            <person name="Ryan C.M."/>
            <person name="Banfield J.F."/>
        </authorList>
    </citation>
    <scope>NUCLEOTIDE SEQUENCE [LARGE SCALE GENOMIC DNA]</scope>
    <source>
        <strain evidence="4">CG17_big_fil_post_rev_8_21_14_2_50_48_46</strain>
    </source>
</reference>